<dbReference type="CDD" id="cd20625">
    <property type="entry name" value="CYP164-like"/>
    <property type="match status" value="1"/>
</dbReference>
<keyword evidence="5 8" id="KW-0560">Oxidoreductase</keyword>
<dbReference type="PRINTS" id="PR00385">
    <property type="entry name" value="P450"/>
</dbReference>
<keyword evidence="6 8" id="KW-0408">Iron</keyword>
<dbReference type="InterPro" id="IPR002397">
    <property type="entry name" value="Cyt_P450_B"/>
</dbReference>
<evidence type="ECO:0000256" key="1">
    <source>
        <dbReference type="ARBA" id="ARBA00001971"/>
    </source>
</evidence>
<dbReference type="GO" id="GO:0006707">
    <property type="term" value="P:cholesterol catabolic process"/>
    <property type="evidence" value="ECO:0007669"/>
    <property type="project" value="TreeGrafter"/>
</dbReference>
<proteinExistence type="inferred from homology"/>
<comment type="cofactor">
    <cofactor evidence="1">
        <name>heme</name>
        <dbReference type="ChEBI" id="CHEBI:30413"/>
    </cofactor>
</comment>
<evidence type="ECO:0000313" key="10">
    <source>
        <dbReference type="Proteomes" id="UP000076038"/>
    </source>
</evidence>
<dbReference type="GO" id="GO:0008395">
    <property type="term" value="F:steroid hydroxylase activity"/>
    <property type="evidence" value="ECO:0007669"/>
    <property type="project" value="TreeGrafter"/>
</dbReference>
<dbReference type="SUPFAM" id="SSF48264">
    <property type="entry name" value="Cytochrome P450"/>
    <property type="match status" value="1"/>
</dbReference>
<dbReference type="InterPro" id="IPR017972">
    <property type="entry name" value="Cyt_P450_CS"/>
</dbReference>
<dbReference type="Gene3D" id="1.10.630.10">
    <property type="entry name" value="Cytochrome P450"/>
    <property type="match status" value="1"/>
</dbReference>
<dbReference type="PRINTS" id="PR00359">
    <property type="entry name" value="BP450"/>
</dbReference>
<dbReference type="PATRIC" id="fig|1653479.3.peg.1871"/>
<dbReference type="KEGG" id="rhs:A3Q41_01850"/>
<sequence length="436" mass="47720">MREFVRWIAAHGVIRFGAKRAAAAGDRQAMLVADPATRANPTPVYEELRATAPLVKTRISNITVHHRVAFALLRSDDFRVTQLGGTLPAPLKWVERHTRSGALHPILPPSLLSVEPPDHTRYRKLVSSVFTARAVAQMRDQVQETADALLDELTDGSPVVDIVDRYCARLPVAVIGRILGVPEKDNQRVLEFGEMAAPSLDIGISWSQFKQVERGLIGFDAWLSQHIAELRRNPGDDLMSQLIAAEDEGIGLNDDELRATAGLVLAAGFETTVNLLGSGIQLLLDHPDQLAVLQQDPSHWPTAIDEMLRMESPVQLTARAAKHDVVVEGVPITKDSLVVLVLAGANRDPLVFEDPDRFDVTRDNAGKHLSFSGGRHYCLGAALAKAESEVGLKTLFDRFPHLRSAGEGTRRDTRVLHGWATLPVDLGEPVRTTAGR</sequence>
<evidence type="ECO:0000256" key="3">
    <source>
        <dbReference type="ARBA" id="ARBA00022617"/>
    </source>
</evidence>
<accession>A0A143QJ10</accession>
<dbReference type="GO" id="GO:0020037">
    <property type="term" value="F:heme binding"/>
    <property type="evidence" value="ECO:0007669"/>
    <property type="project" value="InterPro"/>
</dbReference>
<protein>
    <submittedName>
        <fullName evidence="9">Putative cytochrome P450 140</fullName>
        <ecNumber evidence="9">1.14.-.-</ecNumber>
    </submittedName>
</protein>
<gene>
    <name evidence="9" type="ORF">A3Q41_01850</name>
</gene>
<dbReference type="EC" id="1.14.-.-" evidence="9"/>
<dbReference type="EMBL" id="CP015220">
    <property type="protein sequence ID" value="AMY23153.1"/>
    <property type="molecule type" value="Genomic_DNA"/>
</dbReference>
<comment type="similarity">
    <text evidence="2 8">Belongs to the cytochrome P450 family.</text>
</comment>
<keyword evidence="4 8" id="KW-0479">Metal-binding</keyword>
<evidence type="ECO:0000256" key="5">
    <source>
        <dbReference type="ARBA" id="ARBA00023002"/>
    </source>
</evidence>
<evidence type="ECO:0000256" key="7">
    <source>
        <dbReference type="ARBA" id="ARBA00023033"/>
    </source>
</evidence>
<dbReference type="GO" id="GO:0036199">
    <property type="term" value="F:cholest-4-en-3-one 26-monooxygenase activity"/>
    <property type="evidence" value="ECO:0007669"/>
    <property type="project" value="TreeGrafter"/>
</dbReference>
<dbReference type="GO" id="GO:0005506">
    <property type="term" value="F:iron ion binding"/>
    <property type="evidence" value="ECO:0007669"/>
    <property type="project" value="InterPro"/>
</dbReference>
<keyword evidence="10" id="KW-1185">Reference proteome</keyword>
<dbReference type="FunFam" id="1.10.630.10:FF:000018">
    <property type="entry name" value="Cytochrome P450 monooxygenase"/>
    <property type="match status" value="1"/>
</dbReference>
<dbReference type="AlphaFoldDB" id="A0A143QJ10"/>
<dbReference type="InterPro" id="IPR001128">
    <property type="entry name" value="Cyt_P450"/>
</dbReference>
<evidence type="ECO:0000313" key="9">
    <source>
        <dbReference type="EMBL" id="AMY23153.1"/>
    </source>
</evidence>
<dbReference type="Pfam" id="PF00067">
    <property type="entry name" value="p450"/>
    <property type="match status" value="2"/>
</dbReference>
<dbReference type="PANTHER" id="PTHR46696">
    <property type="entry name" value="P450, PUTATIVE (EUROFUNG)-RELATED"/>
    <property type="match status" value="1"/>
</dbReference>
<keyword evidence="3 8" id="KW-0349">Heme</keyword>
<reference evidence="10" key="2">
    <citation type="submission" date="2016-04" db="EMBL/GenBank/DDBJ databases">
        <title>Complete Genome and Plasmid Sequences for Rhodococcus fascians D188 and Draft Sequences for Rhodococcus spp. Isolates PBTS 1 and PBTS 2.</title>
        <authorList>
            <person name="Stamer R."/>
            <person name="Vereecke D."/>
            <person name="Zhang Y."/>
            <person name="Schilkey F."/>
            <person name="Devitt N."/>
            <person name="Randall J."/>
        </authorList>
    </citation>
    <scope>NUCLEOTIDE SEQUENCE [LARGE SCALE GENOMIC DNA]</scope>
    <source>
        <strain evidence="10">PBTS2</strain>
    </source>
</reference>
<dbReference type="Proteomes" id="UP000076038">
    <property type="component" value="Chromosome"/>
</dbReference>
<name>A0A143QJ10_RHOFA</name>
<evidence type="ECO:0000256" key="8">
    <source>
        <dbReference type="RuleBase" id="RU000461"/>
    </source>
</evidence>
<evidence type="ECO:0000256" key="4">
    <source>
        <dbReference type="ARBA" id="ARBA00022723"/>
    </source>
</evidence>
<evidence type="ECO:0000256" key="2">
    <source>
        <dbReference type="ARBA" id="ARBA00010617"/>
    </source>
</evidence>
<keyword evidence="7 8" id="KW-0503">Monooxygenase</keyword>
<dbReference type="PROSITE" id="PS00086">
    <property type="entry name" value="CYTOCHROME_P450"/>
    <property type="match status" value="1"/>
</dbReference>
<organism evidence="9 10">
    <name type="scientific">Rhodococcoides fascians</name>
    <name type="common">Rhodococcus fascians</name>
    <dbReference type="NCBI Taxonomy" id="1828"/>
    <lineage>
        <taxon>Bacteria</taxon>
        <taxon>Bacillati</taxon>
        <taxon>Actinomycetota</taxon>
        <taxon>Actinomycetes</taxon>
        <taxon>Mycobacteriales</taxon>
        <taxon>Nocardiaceae</taxon>
        <taxon>Rhodococcoides</taxon>
    </lineage>
</organism>
<dbReference type="OrthoDB" id="142769at2"/>
<evidence type="ECO:0000256" key="6">
    <source>
        <dbReference type="ARBA" id="ARBA00023004"/>
    </source>
</evidence>
<dbReference type="PANTHER" id="PTHR46696:SF4">
    <property type="entry name" value="BIOTIN BIOSYNTHESIS CYTOCHROME P450"/>
    <property type="match status" value="1"/>
</dbReference>
<dbReference type="InterPro" id="IPR036396">
    <property type="entry name" value="Cyt_P450_sf"/>
</dbReference>
<reference evidence="9 10" key="1">
    <citation type="journal article" date="2016" name="Genome Announc.">
        <title>Complete Genome and Plasmid Sequences for Rhodococcus fascians D188 and Draft Sequences for Rhodococcus Isolates PBTS 1 and PBTS 2.</title>
        <authorList>
            <person name="Stamler R.A."/>
            <person name="Vereecke D."/>
            <person name="Zhang Y."/>
            <person name="Schilkey F."/>
            <person name="Devitt N."/>
            <person name="Randall J.J."/>
        </authorList>
    </citation>
    <scope>NUCLEOTIDE SEQUENCE [LARGE SCALE GENOMIC DNA]</scope>
    <source>
        <strain evidence="9 10">PBTS2</strain>
    </source>
</reference>
<dbReference type="RefSeq" id="WP_048317943.1">
    <property type="nucleotide sequence ID" value="NZ_CP015220.1"/>
</dbReference>